<comment type="caution">
    <text evidence="2">The sequence shown here is derived from an EMBL/GenBank/DDBJ whole genome shotgun (WGS) entry which is preliminary data.</text>
</comment>
<proteinExistence type="predicted"/>
<evidence type="ECO:0000313" key="2">
    <source>
        <dbReference type="EMBL" id="GHG69923.1"/>
    </source>
</evidence>
<feature type="compositionally biased region" description="Low complexity" evidence="1">
    <location>
        <begin position="52"/>
        <end position="63"/>
    </location>
</feature>
<dbReference type="EMBL" id="BNBF01000026">
    <property type="protein sequence ID" value="GHG69923.1"/>
    <property type="molecule type" value="Genomic_DNA"/>
</dbReference>
<sequence length="110" mass="12056">MFNYAPSQSCRPTVTMYGQPFEGQSYRLHRQIHASCCHFDISPADQREQPREGAGAQAGGEAPESPRAAPRTPERVLSALVTRDRPVRPPMVATAGEEGPKESPRAVVRI</sequence>
<feature type="region of interest" description="Disordered" evidence="1">
    <location>
        <begin position="40"/>
        <end position="110"/>
    </location>
</feature>
<protein>
    <submittedName>
        <fullName evidence="2">Uncharacterized protein</fullName>
    </submittedName>
</protein>
<accession>A0A919F129</accession>
<keyword evidence="3" id="KW-1185">Reference proteome</keyword>
<evidence type="ECO:0000313" key="3">
    <source>
        <dbReference type="Proteomes" id="UP000619355"/>
    </source>
</evidence>
<gene>
    <name evidence="2" type="ORF">GCM10018980_64230</name>
</gene>
<name>A0A919F129_9ACTN</name>
<evidence type="ECO:0000256" key="1">
    <source>
        <dbReference type="SAM" id="MobiDB-lite"/>
    </source>
</evidence>
<reference evidence="3" key="1">
    <citation type="journal article" date="2019" name="Int. J. Syst. Evol. Microbiol.">
        <title>The Global Catalogue of Microorganisms (GCM) 10K type strain sequencing project: providing services to taxonomists for standard genome sequencing and annotation.</title>
        <authorList>
            <consortium name="The Broad Institute Genomics Platform"/>
            <consortium name="The Broad Institute Genome Sequencing Center for Infectious Disease"/>
            <person name="Wu L."/>
            <person name="Ma J."/>
        </authorList>
    </citation>
    <scope>NUCLEOTIDE SEQUENCE [LARGE SCALE GENOMIC DNA]</scope>
    <source>
        <strain evidence="3">JCM 4253</strain>
    </source>
</reference>
<dbReference type="AlphaFoldDB" id="A0A919F129"/>
<dbReference type="Proteomes" id="UP000619355">
    <property type="component" value="Unassembled WGS sequence"/>
</dbReference>
<organism evidence="2 3">
    <name type="scientific">Streptomyces capoamus</name>
    <dbReference type="NCBI Taxonomy" id="68183"/>
    <lineage>
        <taxon>Bacteria</taxon>
        <taxon>Bacillati</taxon>
        <taxon>Actinomycetota</taxon>
        <taxon>Actinomycetes</taxon>
        <taxon>Kitasatosporales</taxon>
        <taxon>Streptomycetaceae</taxon>
        <taxon>Streptomyces</taxon>
    </lineage>
</organism>